<organism evidence="3 4">
    <name type="scientific">Besnoitia besnoiti</name>
    <name type="common">Apicomplexan protozoan</name>
    <dbReference type="NCBI Taxonomy" id="94643"/>
    <lineage>
        <taxon>Eukaryota</taxon>
        <taxon>Sar</taxon>
        <taxon>Alveolata</taxon>
        <taxon>Apicomplexa</taxon>
        <taxon>Conoidasida</taxon>
        <taxon>Coccidia</taxon>
        <taxon>Eucoccidiorida</taxon>
        <taxon>Eimeriorina</taxon>
        <taxon>Sarcocystidae</taxon>
        <taxon>Besnoitia</taxon>
    </lineage>
</organism>
<reference evidence="3 4" key="1">
    <citation type="submission" date="2017-09" db="EMBL/GenBank/DDBJ databases">
        <title>Genome sequencing of Besnoitia besnoiti strain Bb-Ger1.</title>
        <authorList>
            <person name="Schares G."/>
            <person name="Venepally P."/>
            <person name="Lorenzi H.A."/>
        </authorList>
    </citation>
    <scope>NUCLEOTIDE SEQUENCE [LARGE SCALE GENOMIC DNA]</scope>
    <source>
        <strain evidence="3 4">Bb-Ger1</strain>
    </source>
</reference>
<dbReference type="KEGG" id="bbes:BESB_065080"/>
<feature type="transmembrane region" description="Helical" evidence="2">
    <location>
        <begin position="2262"/>
        <end position="2285"/>
    </location>
</feature>
<evidence type="ECO:0000313" key="3">
    <source>
        <dbReference type="EMBL" id="PFH34477.1"/>
    </source>
</evidence>
<evidence type="ECO:0000313" key="4">
    <source>
        <dbReference type="Proteomes" id="UP000224006"/>
    </source>
</evidence>
<keyword evidence="2" id="KW-1133">Transmembrane helix</keyword>
<dbReference type="OrthoDB" id="445004at2759"/>
<keyword evidence="4" id="KW-1185">Reference proteome</keyword>
<dbReference type="VEuPathDB" id="ToxoDB:BESB_065080"/>
<protein>
    <recommendedName>
        <fullName evidence="5">Transmembrane protein</fullName>
    </recommendedName>
</protein>
<keyword evidence="2" id="KW-0472">Membrane</keyword>
<feature type="region of interest" description="Disordered" evidence="1">
    <location>
        <begin position="2305"/>
        <end position="2332"/>
    </location>
</feature>
<evidence type="ECO:0000256" key="1">
    <source>
        <dbReference type="SAM" id="MobiDB-lite"/>
    </source>
</evidence>
<sequence length="2332" mass="253761">MRELAPVQGGARRRASLVRSSGSLGRRACSPSVAGAASPSCPVPQVVDARTCGSLSSSSPYAVSSAPGSCLVAIPARVVSRRAGSQVVRRVSTFTSLLLLASSVSLALFSSAPCPSWPPTSAPSSWHHPPALVSALAFKASPEGPSAVPAHSAEVRREGAGTVEEALEEKYAPRNCKFRPLPRTLNEFAYLNYNGDITLGDVFGLPVSSILHEQRISFSVAGSKADASRAGSGGPRRAVLAVSVEMHRDNVTEFNHLELYKRTKDEKPQPALSASEAAAAADGAGAMQAALRRQQAVAVGRRVEGAGGPRTKVVLTTALNDEDGDTVFDLVSRSRWREVFSFRDSLGRATLTDGESNSHSPLLPCFPVRLDLALVPMDRAISHMPKNCPLHSSLPPRDRDVLKLGEEPLVLNNPPEVPFVFVYRNVDPWTPYTRAVWNMSIEVPRRLHRFVRLFFRMSFPFVSGPLQLLLELFDDKLHPDPAATVPQCVLGCMGGTPTFNGQLFDHAMPSGFTYKIWIMAGEPLFLEHHSTQCTEFDLEYKVNYEARLTPFEVGQHSWMCKFARLPGEFHQIEEREAQREAAFKNSQSHVGAVYARSLDLKDWFGFPPDEVDEMAHFINLHIHEASDIRVSLYQSNLRLRTSLTRSGADELEELCREQLLGGSDSGMVLLHCRVSPGSYRIALYAEYPLGGVPPCDGFYMHLTVQPLARLNERYGCLNRASSNKAQLPPLLISPTGPPPLAAPPASEDVIDLGTLVVTEEEQFRTFIMRMPPPPVQMDSAFRTVAKGRFSVAASLSQVYLHVALLSDFAAADLATLIRRDGAKSDDPGAIHVLAFSHDYQHLVGPLDAGDYTVEIVALSPATVDESAAKVAQALCIPFIADMRLRSRAGDSLHSATWLCSRQTPHLPRYIRGEEGMEVTLDKEFLLPGSGHQHLHVFIPRNSILKLHVHSAHSGEPRLSIYPKDHPQDKLAEAYTDLFLEADVEGEYIIRMHFPLGSTSLPTCPTVRLHLVLTPKASIPKCPWALQGSLSHEALKTAAEAHLHSTLDAGIFIPKRIAPHQFEVAAPRDFWLSPSLHPEFSFVSDSPGTSVRVEVVLHPPWLPAQLLLFKKDNMGLRRKPEAVSHVIQNRLLLLTTDVGPGEFLLQLKIYDEVDVRTEHLCAHATIHAEIGDTDEASVNALRAELLSLPDLMPIEPPLSSFNRRGWANSPHVFATSVFQFDTATPTTAIAGAAKAGAGGSTPSLPGAASGRDLVLLPNAPATALQVDSPTVLRIASEPAVRSRDKLLIRVFARRDEEASKPPLPTPTLSGAPNPPGAIRPEAASAGVVASQGGEAADALNFKLVEEADSSLLAVLQPGAYKIAYQAEGPFLVTIGMSSLANLREDLLYHPPQAVGGTDALDTPCLARPPTLTLPSPLPFYFESETFDIKLQPSFTQQEGELMTVPFQLTTPSVLYVEAGSNFLLDFVKVGVRVEEGTWIGEQRGRVNFLRLILDPGVHYLRILNAHANNSYKPEREIKSAIDNQRCLHFSLKIKVVAVSYAGPDADAEGAESCFSYGAMPLPLDLHSADGGSAALGGPVDANGRLLLRSKIVLTDANGGAMKRVAFDTKGKNLVMKLGVFSEERDRTVIVQVEDAHSLPVAPVHDWTINDGGYEKLFELDGQKRKYNALDDSSVFFLTFRVDRSAVAGAAPCAVFDLVLQVMPLEDKRKMSQCPASGSLGLPVVGFPHFFPQGAVRAATERSASFHTGLQQHVSTPLTAVREPQDGFLVEIPFTLAEESFILTEVHYNFFLSHIEIDVVEGGVFGVFQRESISFGELDFINQGRHPLNTRQWVATQLEPGNYVLRIADDHYGSHFPRMPGQGDPCFPLKFQFQVFSLASHHTRPTVIGIHPDPSLPVKYGQDLLILVRLSTPPSVAGQGAEASDTARRSAYLFGKSGFTLHATHFANLDSFDEAYEERLDFAGPAQAGQVGGVVWSFLFTADKLQRLGNSAKFVLEFTSKHGGEPYTFGILRSGVRTPDGTDWSSSDEADYVTEVNYTFLSPGALRENTPWASGDLAPYALPKPASSSSTSGDVRAEASQATPSASGPAGAAYSREQEAPRTSTRFVRQEDGGSRPPVESEVVRELERVSLSPAAAVSDYPSRAPLIPPKISRDALLIEDDEASEARKPPRTTPWDAADEDGDGFGFDPYSRSAHPLPPGASDEAKASGFHRAGKRRKEEARQARRKRAGDDEEDEDLGCDPGMIWNDVTNECEDAGDDEGPAILLLFFVSAIGVVGLLLLSRYVLRRRTKSDPRSTYRIARVDSANSDTSDFLPRRSGSGFASSSLSDDDEV</sequence>
<keyword evidence="2" id="KW-0812">Transmembrane</keyword>
<dbReference type="EMBL" id="NWUJ01000006">
    <property type="protein sequence ID" value="PFH34477.1"/>
    <property type="molecule type" value="Genomic_DNA"/>
</dbReference>
<dbReference type="RefSeq" id="XP_029218486.1">
    <property type="nucleotide sequence ID" value="XM_029364903.1"/>
</dbReference>
<name>A0A2A9MFV0_BESBE</name>
<feature type="compositionally biased region" description="Low complexity" evidence="1">
    <location>
        <begin position="2317"/>
        <end position="2326"/>
    </location>
</feature>
<dbReference type="GeneID" id="40311436"/>
<comment type="caution">
    <text evidence="3">The sequence shown here is derived from an EMBL/GenBank/DDBJ whole genome shotgun (WGS) entry which is preliminary data.</text>
</comment>
<feature type="region of interest" description="Disordered" evidence="1">
    <location>
        <begin position="2061"/>
        <end position="2121"/>
    </location>
</feature>
<accession>A0A2A9MFV0</accession>
<dbReference type="Proteomes" id="UP000224006">
    <property type="component" value="Chromosome VI"/>
</dbReference>
<evidence type="ECO:0008006" key="5">
    <source>
        <dbReference type="Google" id="ProtNLM"/>
    </source>
</evidence>
<feature type="region of interest" description="Disordered" evidence="1">
    <location>
        <begin position="1296"/>
        <end position="1324"/>
    </location>
</feature>
<proteinExistence type="predicted"/>
<evidence type="ECO:0000256" key="2">
    <source>
        <dbReference type="SAM" id="Phobius"/>
    </source>
</evidence>
<feature type="region of interest" description="Disordered" evidence="1">
    <location>
        <begin position="2159"/>
        <end position="2239"/>
    </location>
</feature>
<gene>
    <name evidence="3" type="ORF">BESB_065080</name>
</gene>
<feature type="compositionally biased region" description="Low complexity" evidence="1">
    <location>
        <begin position="2077"/>
        <end position="2093"/>
    </location>
</feature>